<reference evidence="2 3" key="1">
    <citation type="journal article" date="2015" name="Sci. Rep.">
        <title>Genome of the facultative scuticociliatosis pathogen Pseudocohnilembus persalinus provides insight into its virulence through horizontal gene transfer.</title>
        <authorList>
            <person name="Xiong J."/>
            <person name="Wang G."/>
            <person name="Cheng J."/>
            <person name="Tian M."/>
            <person name="Pan X."/>
            <person name="Warren A."/>
            <person name="Jiang C."/>
            <person name="Yuan D."/>
            <person name="Miao W."/>
        </authorList>
    </citation>
    <scope>NUCLEOTIDE SEQUENCE [LARGE SCALE GENOMIC DNA]</scope>
    <source>
        <strain evidence="2">36N120E</strain>
    </source>
</reference>
<dbReference type="PANTHER" id="PTHR14336">
    <property type="entry name" value="TANDEM PH DOMAIN CONTAINING PROTEIN"/>
    <property type="match status" value="1"/>
</dbReference>
<sequence>MAEDLKNIIKEGWLEKESKYLKQWRSRWFVLTSNSIYSFKDQKIYKGPTEVIPLSTITTIKSTDDETSKENSFKIELSDRRFYMAAPTNLEKELWIGAVGKAMVKKTLQSKNAVPEGEDFD</sequence>
<dbReference type="FunFam" id="2.30.29.30:FF:000286">
    <property type="entry name" value="PH-protein kinase domain containing protein"/>
    <property type="match status" value="1"/>
</dbReference>
<dbReference type="InParanoid" id="A0A0V0QPZ3"/>
<gene>
    <name evidence="2" type="ORF">PPERSA_12500</name>
</gene>
<dbReference type="SMART" id="SM00233">
    <property type="entry name" value="PH"/>
    <property type="match status" value="1"/>
</dbReference>
<keyword evidence="3" id="KW-1185">Reference proteome</keyword>
<name>A0A0V0QPZ3_PSEPJ</name>
<protein>
    <recommendedName>
        <fullName evidence="1">PH domain-containing protein</fullName>
    </recommendedName>
</protein>
<dbReference type="Proteomes" id="UP000054937">
    <property type="component" value="Unassembled WGS sequence"/>
</dbReference>
<feature type="domain" description="PH" evidence="1">
    <location>
        <begin position="7"/>
        <end position="104"/>
    </location>
</feature>
<comment type="caution">
    <text evidence="2">The sequence shown here is derived from an EMBL/GenBank/DDBJ whole genome shotgun (WGS) entry which is preliminary data.</text>
</comment>
<organism evidence="2 3">
    <name type="scientific">Pseudocohnilembus persalinus</name>
    <name type="common">Ciliate</name>
    <dbReference type="NCBI Taxonomy" id="266149"/>
    <lineage>
        <taxon>Eukaryota</taxon>
        <taxon>Sar</taxon>
        <taxon>Alveolata</taxon>
        <taxon>Ciliophora</taxon>
        <taxon>Intramacronucleata</taxon>
        <taxon>Oligohymenophorea</taxon>
        <taxon>Scuticociliatia</taxon>
        <taxon>Philasterida</taxon>
        <taxon>Pseudocohnilembidae</taxon>
        <taxon>Pseudocohnilembus</taxon>
    </lineage>
</organism>
<dbReference type="EMBL" id="LDAU01000122">
    <property type="protein sequence ID" value="KRX04053.1"/>
    <property type="molecule type" value="Genomic_DNA"/>
</dbReference>
<dbReference type="InterPro" id="IPR051707">
    <property type="entry name" value="PI-Interact_SigTrans_Reg"/>
</dbReference>
<dbReference type="AlphaFoldDB" id="A0A0V0QPZ3"/>
<dbReference type="InterPro" id="IPR001849">
    <property type="entry name" value="PH_domain"/>
</dbReference>
<dbReference type="InterPro" id="IPR011993">
    <property type="entry name" value="PH-like_dom_sf"/>
</dbReference>
<evidence type="ECO:0000259" key="1">
    <source>
        <dbReference type="PROSITE" id="PS50003"/>
    </source>
</evidence>
<dbReference type="SUPFAM" id="SSF50729">
    <property type="entry name" value="PH domain-like"/>
    <property type="match status" value="1"/>
</dbReference>
<dbReference type="PANTHER" id="PTHR14336:SF8">
    <property type="entry name" value="PROTEIN OPY1"/>
    <property type="match status" value="1"/>
</dbReference>
<proteinExistence type="predicted"/>
<dbReference type="Gene3D" id="2.30.29.30">
    <property type="entry name" value="Pleckstrin-homology domain (PH domain)/Phosphotyrosine-binding domain (PTB)"/>
    <property type="match status" value="1"/>
</dbReference>
<dbReference type="Pfam" id="PF00169">
    <property type="entry name" value="PH"/>
    <property type="match status" value="1"/>
</dbReference>
<dbReference type="OMA" id="SECLTVR"/>
<evidence type="ECO:0000313" key="2">
    <source>
        <dbReference type="EMBL" id="KRX04053.1"/>
    </source>
</evidence>
<dbReference type="OrthoDB" id="10263923at2759"/>
<accession>A0A0V0QPZ3</accession>
<dbReference type="PROSITE" id="PS50003">
    <property type="entry name" value="PH_DOMAIN"/>
    <property type="match status" value="1"/>
</dbReference>
<evidence type="ECO:0000313" key="3">
    <source>
        <dbReference type="Proteomes" id="UP000054937"/>
    </source>
</evidence>